<dbReference type="GO" id="GO:0003677">
    <property type="term" value="F:DNA binding"/>
    <property type="evidence" value="ECO:0007669"/>
    <property type="project" value="UniProtKB-KW"/>
</dbReference>
<dbReference type="Gene3D" id="4.10.280.10">
    <property type="entry name" value="Helix-loop-helix DNA-binding domain"/>
    <property type="match status" value="1"/>
</dbReference>
<evidence type="ECO:0000256" key="2">
    <source>
        <dbReference type="ARBA" id="ARBA00023015"/>
    </source>
</evidence>
<dbReference type="SUPFAM" id="SSF47459">
    <property type="entry name" value="HLH, helix-loop-helix DNA-binding domain"/>
    <property type="match status" value="1"/>
</dbReference>
<dbReference type="PANTHER" id="PTHR45855:SF73">
    <property type="entry name" value="TRANSCRIPTION FACTOR SPATULA"/>
    <property type="match status" value="1"/>
</dbReference>
<evidence type="ECO:0000256" key="3">
    <source>
        <dbReference type="ARBA" id="ARBA00023125"/>
    </source>
</evidence>
<dbReference type="PROSITE" id="PS50888">
    <property type="entry name" value="BHLH"/>
    <property type="match status" value="1"/>
</dbReference>
<name>A0AB32WSH0_THECC</name>
<dbReference type="Gramene" id="Tc01v2_t005150.2">
    <property type="protein sequence ID" value="Tc01v2_p005150.2"/>
    <property type="gene ID" value="Tc01v2_g005150"/>
</dbReference>
<reference evidence="9" key="2">
    <citation type="submission" date="2025-08" db="UniProtKB">
        <authorList>
            <consortium name="RefSeq"/>
        </authorList>
    </citation>
    <scope>IDENTIFICATION</scope>
</reference>
<dbReference type="PANTHER" id="PTHR45855">
    <property type="entry name" value="TRANSCRIPTION FACTOR PIF1-RELATED"/>
    <property type="match status" value="1"/>
</dbReference>
<dbReference type="AlphaFoldDB" id="A0AB32WSH0"/>
<keyword evidence="4" id="KW-0804">Transcription</keyword>
<feature type="compositionally biased region" description="Basic and acidic residues" evidence="6">
    <location>
        <begin position="149"/>
        <end position="163"/>
    </location>
</feature>
<feature type="region of interest" description="Disordered" evidence="6">
    <location>
        <begin position="321"/>
        <end position="396"/>
    </location>
</feature>
<evidence type="ECO:0000313" key="9">
    <source>
        <dbReference type="RefSeq" id="XP_017982070.1"/>
    </source>
</evidence>
<evidence type="ECO:0000259" key="7">
    <source>
        <dbReference type="PROSITE" id="PS50888"/>
    </source>
</evidence>
<dbReference type="InterPro" id="IPR036638">
    <property type="entry name" value="HLH_DNA-bd_sf"/>
</dbReference>
<feature type="domain" description="BHLH" evidence="7">
    <location>
        <begin position="149"/>
        <end position="198"/>
    </location>
</feature>
<feature type="region of interest" description="Disordered" evidence="6">
    <location>
        <begin position="131"/>
        <end position="163"/>
    </location>
</feature>
<feature type="region of interest" description="Disordered" evidence="6">
    <location>
        <begin position="51"/>
        <end position="79"/>
    </location>
</feature>
<evidence type="ECO:0000256" key="4">
    <source>
        <dbReference type="ARBA" id="ARBA00023163"/>
    </source>
</evidence>
<dbReference type="RefSeq" id="XP_017982070.1">
    <property type="nucleotide sequence ID" value="XM_018126581.1"/>
</dbReference>
<dbReference type="InterPro" id="IPR011598">
    <property type="entry name" value="bHLH_dom"/>
</dbReference>
<dbReference type="GO" id="GO:0005634">
    <property type="term" value="C:nucleus"/>
    <property type="evidence" value="ECO:0007669"/>
    <property type="project" value="UniProtKB-SubCell"/>
</dbReference>
<dbReference type="Proteomes" id="UP000694886">
    <property type="component" value="Chromosome 1"/>
</dbReference>
<comment type="subcellular location">
    <subcellularLocation>
        <location evidence="1">Nucleus</location>
    </subcellularLocation>
</comment>
<keyword evidence="5" id="KW-0539">Nucleus</keyword>
<evidence type="ECO:0000313" key="8">
    <source>
        <dbReference type="Proteomes" id="UP000694886"/>
    </source>
</evidence>
<feature type="compositionally biased region" description="Basic and acidic residues" evidence="6">
    <location>
        <begin position="384"/>
        <end position="396"/>
    </location>
</feature>
<gene>
    <name evidence="9" type="primary">LOC18611155</name>
</gene>
<dbReference type="GO" id="GO:0046983">
    <property type="term" value="F:protein dimerization activity"/>
    <property type="evidence" value="ECO:0007669"/>
    <property type="project" value="InterPro"/>
</dbReference>
<accession>A0AB32WSH0</accession>
<keyword evidence="2" id="KW-0805">Transcription regulation</keyword>
<keyword evidence="3" id="KW-0238">DNA-binding</keyword>
<organism evidence="8 9">
    <name type="scientific">Theobroma cacao</name>
    <name type="common">Cacao</name>
    <name type="synonym">Cocoa</name>
    <dbReference type="NCBI Taxonomy" id="3641"/>
    <lineage>
        <taxon>Eukaryota</taxon>
        <taxon>Viridiplantae</taxon>
        <taxon>Streptophyta</taxon>
        <taxon>Embryophyta</taxon>
        <taxon>Tracheophyta</taxon>
        <taxon>Spermatophyta</taxon>
        <taxon>Magnoliopsida</taxon>
        <taxon>eudicotyledons</taxon>
        <taxon>Gunneridae</taxon>
        <taxon>Pentapetalae</taxon>
        <taxon>rosids</taxon>
        <taxon>malvids</taxon>
        <taxon>Malvales</taxon>
        <taxon>Malvaceae</taxon>
        <taxon>Byttnerioideae</taxon>
        <taxon>Theobroma</taxon>
    </lineage>
</organism>
<dbReference type="GeneID" id="18611155"/>
<dbReference type="CDD" id="cd11445">
    <property type="entry name" value="bHLH_AtPIF_like"/>
    <property type="match status" value="1"/>
</dbReference>
<dbReference type="SMART" id="SM00353">
    <property type="entry name" value="HLH"/>
    <property type="match status" value="1"/>
</dbReference>
<evidence type="ECO:0000256" key="5">
    <source>
        <dbReference type="ARBA" id="ARBA00023242"/>
    </source>
</evidence>
<feature type="compositionally biased region" description="Basic and acidic residues" evidence="6">
    <location>
        <begin position="340"/>
        <end position="370"/>
    </location>
</feature>
<evidence type="ECO:0000256" key="6">
    <source>
        <dbReference type="SAM" id="MobiDB-lite"/>
    </source>
</evidence>
<sequence length="396" mass="43070">MGDNNNVNMFHYNNNYTTTNDNNSNNGKCLSSASDDISNLLHQILVHSSSPSSGMAYLEGPTENPRRLSRSPAPAGGEAKQGMFLTVDSCGRGSGGSGLVGVAGEINDAEEYDCESEFESCHKQEGLEALVDEAPSKPAPPRSSSKRSRAAEVHNLSEKRRRSRINEKMKALQNLIPNSNKTDKASMLDEAIEYLKQLQLQVQMLTMRNGLSLHPMCLPGVLQPIQLPQTRIDFGEDNGSLPMNASGTAPANQEPSAQIVFDLPNQCSSSNHALVPNMSKIITSETSFSLESIQAQFGPFQLLTPTQDICREDILPHHQLKSNTSEFGSGATSTVSLPFDTRESDLKESSSLDASMKGRDQPNSVLEHDLVLAPHLTRQAGRSDSSDDIKIEKPNF</sequence>
<evidence type="ECO:0000256" key="1">
    <source>
        <dbReference type="ARBA" id="ARBA00004123"/>
    </source>
</evidence>
<dbReference type="InterPro" id="IPR031066">
    <property type="entry name" value="bHLH_ALC-like_plant"/>
</dbReference>
<dbReference type="Pfam" id="PF00010">
    <property type="entry name" value="HLH"/>
    <property type="match status" value="1"/>
</dbReference>
<dbReference type="InterPro" id="IPR047265">
    <property type="entry name" value="PIF1-like_bHLH"/>
</dbReference>
<proteinExistence type="predicted"/>
<feature type="compositionally biased region" description="Polar residues" evidence="6">
    <location>
        <begin position="321"/>
        <end position="336"/>
    </location>
</feature>
<dbReference type="FunFam" id="4.10.280.10:FF:000004">
    <property type="entry name" value="Basic helix-loop-helix transcription factor"/>
    <property type="match status" value="1"/>
</dbReference>
<reference evidence="8" key="1">
    <citation type="journal article" date="1997" name="Nucleic Acids Res.">
        <title>tRNAscan-SE: a program for improved detection of transfer RNA genes in genomic sequence.</title>
        <authorList>
            <person name="Lowe T.M."/>
            <person name="Eddy S.R."/>
        </authorList>
    </citation>
    <scope>NUCLEOTIDE SEQUENCE [LARGE SCALE GENOMIC DNA]</scope>
    <source>
        <strain evidence="8">r\B97-61/B2</strain>
    </source>
</reference>
<protein>
    <submittedName>
        <fullName evidence="9">Transcription factor SPATULA isoform X1</fullName>
    </submittedName>
</protein>